<protein>
    <submittedName>
        <fullName evidence="4">Beta-glucosidase</fullName>
    </submittedName>
</protein>
<dbReference type="InterPro" id="IPR036962">
    <property type="entry name" value="Glyco_hydro_3_N_sf"/>
</dbReference>
<dbReference type="GO" id="GO:0008422">
    <property type="term" value="F:beta-glucosidase activity"/>
    <property type="evidence" value="ECO:0007669"/>
    <property type="project" value="TreeGrafter"/>
</dbReference>
<dbReference type="InterPro" id="IPR036881">
    <property type="entry name" value="Glyco_hydro_3_C_sf"/>
</dbReference>
<name>A0A4Q5ARS7_9BIFI</name>
<dbReference type="Proteomes" id="UP000293208">
    <property type="component" value="Unassembled WGS sequence"/>
</dbReference>
<dbReference type="InterPro" id="IPR017853">
    <property type="entry name" value="GH"/>
</dbReference>
<dbReference type="RefSeq" id="WP_129855693.1">
    <property type="nucleotide sequence ID" value="NZ_RYUY01000014.1"/>
</dbReference>
<reference evidence="4 5" key="1">
    <citation type="submission" date="2018-12" db="EMBL/GenBank/DDBJ databases">
        <title>Unveiling genomic diversity among members of the Bifidobacterium pseudolongum species, a widely distributed gut commensal of the animal kingdom.</title>
        <authorList>
            <person name="Lugli G.A."/>
            <person name="Duranti S."/>
            <person name="Albert K."/>
            <person name="Mancabelli L."/>
            <person name="Napoli S."/>
            <person name="Viappiani A."/>
            <person name="Anzalone R."/>
            <person name="Longhi G."/>
            <person name="Milani C."/>
            <person name="Turroni F."/>
            <person name="Alessandri G."/>
            <person name="Sela D.A."/>
            <person name="Van Sinderen D."/>
            <person name="Ventura M."/>
        </authorList>
    </citation>
    <scope>NUCLEOTIDE SEQUENCE [LARGE SCALE GENOMIC DNA]</scope>
    <source>
        <strain evidence="4 5">2001B</strain>
    </source>
</reference>
<evidence type="ECO:0000313" key="5">
    <source>
        <dbReference type="Proteomes" id="UP000293208"/>
    </source>
</evidence>
<feature type="domain" description="Glycoside hydrolase family 3 N-terminal" evidence="2">
    <location>
        <begin position="77"/>
        <end position="325"/>
    </location>
</feature>
<gene>
    <name evidence="4" type="ORF">PG2001B_1675</name>
</gene>
<evidence type="ECO:0000259" key="3">
    <source>
        <dbReference type="Pfam" id="PF01915"/>
    </source>
</evidence>
<dbReference type="PANTHER" id="PTHR30620">
    <property type="entry name" value="PERIPLASMIC BETA-GLUCOSIDASE-RELATED"/>
    <property type="match status" value="1"/>
</dbReference>
<dbReference type="Pfam" id="PF00933">
    <property type="entry name" value="Glyco_hydro_3"/>
    <property type="match status" value="1"/>
</dbReference>
<dbReference type="SUPFAM" id="SSF51445">
    <property type="entry name" value="(Trans)glycosidases"/>
    <property type="match status" value="1"/>
</dbReference>
<dbReference type="InterPro" id="IPR051915">
    <property type="entry name" value="Cellulose_Degrad_GH3"/>
</dbReference>
<feature type="domain" description="Glycoside hydrolase family 3 C-terminal" evidence="3">
    <location>
        <begin position="437"/>
        <end position="638"/>
    </location>
</feature>
<dbReference type="PRINTS" id="PR00133">
    <property type="entry name" value="GLHYDRLASE3"/>
</dbReference>
<proteinExistence type="predicted"/>
<dbReference type="AlphaFoldDB" id="A0A4Q5ARS7"/>
<dbReference type="GO" id="GO:0009251">
    <property type="term" value="P:glucan catabolic process"/>
    <property type="evidence" value="ECO:0007669"/>
    <property type="project" value="TreeGrafter"/>
</dbReference>
<dbReference type="Gene3D" id="3.20.20.300">
    <property type="entry name" value="Glycoside hydrolase, family 3, N-terminal domain"/>
    <property type="match status" value="1"/>
</dbReference>
<evidence type="ECO:0000259" key="2">
    <source>
        <dbReference type="Pfam" id="PF00933"/>
    </source>
</evidence>
<dbReference type="Gene3D" id="3.40.50.1700">
    <property type="entry name" value="Glycoside hydrolase family 3 C-terminal domain"/>
    <property type="match status" value="1"/>
</dbReference>
<evidence type="ECO:0000313" key="4">
    <source>
        <dbReference type="EMBL" id="RYQ36685.1"/>
    </source>
</evidence>
<organism evidence="4 5">
    <name type="scientific">Bifidobacterium pseudolongum subsp. globosum</name>
    <dbReference type="NCBI Taxonomy" id="1690"/>
    <lineage>
        <taxon>Bacteria</taxon>
        <taxon>Bacillati</taxon>
        <taxon>Actinomycetota</taxon>
        <taxon>Actinomycetes</taxon>
        <taxon>Bifidobacteriales</taxon>
        <taxon>Bifidobacteriaceae</taxon>
        <taxon>Bifidobacterium</taxon>
    </lineage>
</organism>
<dbReference type="Pfam" id="PF01915">
    <property type="entry name" value="Glyco_hydro_3_C"/>
    <property type="match status" value="1"/>
</dbReference>
<accession>A0A4Q5ARS7</accession>
<dbReference type="PANTHER" id="PTHR30620:SF123">
    <property type="entry name" value="BETA-XYLOSIDASE"/>
    <property type="match status" value="1"/>
</dbReference>
<dbReference type="InterPro" id="IPR001764">
    <property type="entry name" value="Glyco_hydro_3_N"/>
</dbReference>
<sequence>MNSATISLLDSMSLREQVGQLNQHMYGWEAVRRNGAGKLVASDALKREIDRWGGLGLLYGLFRADPWSGKTWENGIRPEERLEAAQLVQETVRSRGNHGIGVLLCEEAPHGHQALGGTVLPVNLALGGTWDPDMVAEAERQVAAELFHSGVHMALVSGLDIARDPRWGRCEECFGEDPYLASRMCTAIVEGMQGENRCLVGNGGVGVVLKHLAAQGEALGGRNGQSSIIGDHDLREIHLPMVRAAITSQVLGFMAAYNDIDGIPCCANPWLLKEYLRAQNGFDGIVMADGLAVDRLTALTGSTRMAGRKALLSGVDVSLWDNGFTQLDGFGDDETVCAAVRSAAERVLALKQRFGLLPHVFEACDAADDPPKAVATVTMPSYEGWEQAHRNGRRLSAELAQECLTVLQGVEGGAEDEKGTALDRVRAIVGNADAGIIVVAGTLADDTGCFLGDYTAPQRERVPSVHAELSAALGEARVRLAGTADDLNTVDWQKVALVVHVVGDTSERSYDSEFADNGAAVSPQSMAASCGEGVDMADISLPWGQSAMVAAVAAHARRAGVPVVTVAVCGRAHAMPEVFASSDVVLWSGYGGPFGACAIVRALTRNVPVPGRLNVTLPAAPDVVPLHYNDRHDAAQVYKDAPHPVCRHFGTGEGSLRNVRFELRGAYLDETAWEVVLQCAACVRTGVPRGGVCGAFNVFAHVQDGMYVPREASLVYSRHLSLNGSRNVEWEARIPVKGILPDVVSAVHSNDDAASETAGILESAENESQIILRFWAGECYAMERAATLVQTVMVHGVRSVRRRP</sequence>
<dbReference type="InterPro" id="IPR002772">
    <property type="entry name" value="Glyco_hydro_3_C"/>
</dbReference>
<dbReference type="EMBL" id="RYUY01000014">
    <property type="protein sequence ID" value="RYQ36685.1"/>
    <property type="molecule type" value="Genomic_DNA"/>
</dbReference>
<dbReference type="SUPFAM" id="SSF52279">
    <property type="entry name" value="Beta-D-glucan exohydrolase, C-terminal domain"/>
    <property type="match status" value="1"/>
</dbReference>
<keyword evidence="1" id="KW-0378">Hydrolase</keyword>
<comment type="caution">
    <text evidence="4">The sequence shown here is derived from an EMBL/GenBank/DDBJ whole genome shotgun (WGS) entry which is preliminary data.</text>
</comment>
<evidence type="ECO:0000256" key="1">
    <source>
        <dbReference type="ARBA" id="ARBA00022801"/>
    </source>
</evidence>